<accession>A0AC35FC10</accession>
<proteinExistence type="predicted"/>
<dbReference type="WBParaSite" id="PS1159_v2.g15827.t1">
    <property type="protein sequence ID" value="PS1159_v2.g15827.t1"/>
    <property type="gene ID" value="PS1159_v2.g15827"/>
</dbReference>
<organism evidence="1 2">
    <name type="scientific">Panagrolaimus sp. PS1159</name>
    <dbReference type="NCBI Taxonomy" id="55785"/>
    <lineage>
        <taxon>Eukaryota</taxon>
        <taxon>Metazoa</taxon>
        <taxon>Ecdysozoa</taxon>
        <taxon>Nematoda</taxon>
        <taxon>Chromadorea</taxon>
        <taxon>Rhabditida</taxon>
        <taxon>Tylenchina</taxon>
        <taxon>Panagrolaimomorpha</taxon>
        <taxon>Panagrolaimoidea</taxon>
        <taxon>Panagrolaimidae</taxon>
        <taxon>Panagrolaimus</taxon>
    </lineage>
</organism>
<evidence type="ECO:0000313" key="1">
    <source>
        <dbReference type="Proteomes" id="UP000887580"/>
    </source>
</evidence>
<name>A0AC35FC10_9BILA</name>
<evidence type="ECO:0000313" key="2">
    <source>
        <dbReference type="WBParaSite" id="PS1159_v2.g15827.t1"/>
    </source>
</evidence>
<reference evidence="2" key="1">
    <citation type="submission" date="2022-11" db="UniProtKB">
        <authorList>
            <consortium name="WormBaseParasite"/>
        </authorList>
    </citation>
    <scope>IDENTIFICATION</scope>
</reference>
<protein>
    <submittedName>
        <fullName evidence="2">Small ribosomal subunit protein uS2</fullName>
    </submittedName>
</protein>
<dbReference type="Proteomes" id="UP000887580">
    <property type="component" value="Unplaced"/>
</dbReference>
<sequence>MELFLEIESLSASLFLKPSVSDDGVTVGKSTGNSISKMSSPATFALTDEDAAKMLYCETHNGGTNVNFQMKQYVFKSRADGSNIINIGKTWDKILLAARAIAAIENPADVVVVSGRAYAQRALLKFAAHTGATPIFGRFTPGTFTNQAQKNFKEPRLLVISDPRIDHQAVTEASYGNIPVISFVNTDSPMRFVDIGIPCNNKGSKSIGLLWWILAREVLLLRGKISRQTGFVLEDKVIMPDLYFYREEQEKVEQEEQAKEVFSSAAFENKMDVTQPSVEQKIALETAPITDWASSAWDNNDANDQTQQGQTPAPALGW</sequence>